<dbReference type="Gene3D" id="3.40.50.720">
    <property type="entry name" value="NAD(P)-binding Rossmann-like Domain"/>
    <property type="match status" value="1"/>
</dbReference>
<comment type="similarity">
    <text evidence="1">Belongs to the short-chain dehydrogenases/reductases (SDR) family.</text>
</comment>
<dbReference type="FunFam" id="3.40.50.720:FF:000084">
    <property type="entry name" value="Short-chain dehydrogenase reductase"/>
    <property type="match status" value="1"/>
</dbReference>
<proteinExistence type="inferred from homology"/>
<dbReference type="InterPro" id="IPR036291">
    <property type="entry name" value="NAD(P)-bd_dom_sf"/>
</dbReference>
<sequence>MYQDLVGKVAVVTGSSSGLGAAIVRRYLSEGMKVVINYFSDSHIQQAQEIMAEYNRDNKKVAVAIQADVSTEEGIEKLFQAAITEFGELDIWVNNAGMEIKSPTHEVSLEDWRKQLDINLTGVFLGAKRVIQYFLEEEKHGNIINISSVHEEIPWPTFAAYSASKGGVKLLTQTIASEYADKKIRANSIAPGAIATPINAEKFKDEQERAETEEMIPMDFIGEPEHVASCAAWLASTESMYVTGTTLFVDGGMTLYPSFQEGKG</sequence>
<gene>
    <name evidence="3" type="ORF">CBF30_08155</name>
</gene>
<reference evidence="3 4" key="1">
    <citation type="submission" date="2017-05" db="EMBL/GenBank/DDBJ databases">
        <title>Vagococcus spp. assemblies.</title>
        <authorList>
            <person name="Gulvik C.A."/>
        </authorList>
    </citation>
    <scope>NUCLEOTIDE SEQUENCE [LARGE SCALE GENOMIC DNA]</scope>
    <source>
        <strain evidence="3 4">DSM 24756</strain>
    </source>
</reference>
<dbReference type="PROSITE" id="PS00061">
    <property type="entry name" value="ADH_SHORT"/>
    <property type="match status" value="1"/>
</dbReference>
<dbReference type="PRINTS" id="PR00080">
    <property type="entry name" value="SDRFAMILY"/>
</dbReference>
<protein>
    <submittedName>
        <fullName evidence="3">Sugar dehydrogenase</fullName>
    </submittedName>
</protein>
<dbReference type="RefSeq" id="WP_126824954.1">
    <property type="nucleotide sequence ID" value="NZ_JBHLWU010000002.1"/>
</dbReference>
<keyword evidence="2" id="KW-0560">Oxidoreductase</keyword>
<dbReference type="PANTHER" id="PTHR43639:SF1">
    <property type="entry name" value="SHORT-CHAIN DEHYDROGENASE_REDUCTASE FAMILY PROTEIN"/>
    <property type="match status" value="1"/>
</dbReference>
<evidence type="ECO:0000313" key="4">
    <source>
        <dbReference type="Proteomes" id="UP000288669"/>
    </source>
</evidence>
<dbReference type="GO" id="GO:0016491">
    <property type="term" value="F:oxidoreductase activity"/>
    <property type="evidence" value="ECO:0007669"/>
    <property type="project" value="UniProtKB-KW"/>
</dbReference>
<dbReference type="PANTHER" id="PTHR43639">
    <property type="entry name" value="OXIDOREDUCTASE, SHORT-CHAIN DEHYDROGENASE/REDUCTASE FAMILY (AFU_ORTHOLOGUE AFUA_5G02870)"/>
    <property type="match status" value="1"/>
</dbReference>
<name>A0A430AGZ8_9ENTE</name>
<organism evidence="3 4">
    <name type="scientific">Vagococcus entomophilus</name>
    <dbReference type="NCBI Taxonomy" id="1160095"/>
    <lineage>
        <taxon>Bacteria</taxon>
        <taxon>Bacillati</taxon>
        <taxon>Bacillota</taxon>
        <taxon>Bacilli</taxon>
        <taxon>Lactobacillales</taxon>
        <taxon>Enterococcaceae</taxon>
        <taxon>Vagococcus</taxon>
    </lineage>
</organism>
<dbReference type="PRINTS" id="PR00081">
    <property type="entry name" value="GDHRDH"/>
</dbReference>
<dbReference type="InterPro" id="IPR020904">
    <property type="entry name" value="Sc_DH/Rdtase_CS"/>
</dbReference>
<dbReference type="InterPro" id="IPR002347">
    <property type="entry name" value="SDR_fam"/>
</dbReference>
<dbReference type="AlphaFoldDB" id="A0A430AGZ8"/>
<dbReference type="SUPFAM" id="SSF51735">
    <property type="entry name" value="NAD(P)-binding Rossmann-fold domains"/>
    <property type="match status" value="1"/>
</dbReference>
<evidence type="ECO:0000256" key="2">
    <source>
        <dbReference type="ARBA" id="ARBA00023002"/>
    </source>
</evidence>
<dbReference type="Pfam" id="PF13561">
    <property type="entry name" value="adh_short_C2"/>
    <property type="match status" value="1"/>
</dbReference>
<dbReference type="EMBL" id="NGJZ01000002">
    <property type="protein sequence ID" value="RSU07216.1"/>
    <property type="molecule type" value="Genomic_DNA"/>
</dbReference>
<evidence type="ECO:0000313" key="3">
    <source>
        <dbReference type="EMBL" id="RSU07216.1"/>
    </source>
</evidence>
<dbReference type="NCBIfam" id="NF005559">
    <property type="entry name" value="PRK07231.1"/>
    <property type="match status" value="1"/>
</dbReference>
<accession>A0A430AGZ8</accession>
<dbReference type="GO" id="GO:0008206">
    <property type="term" value="P:bile acid metabolic process"/>
    <property type="evidence" value="ECO:0007669"/>
    <property type="project" value="UniProtKB-ARBA"/>
</dbReference>
<dbReference type="OrthoDB" id="9803333at2"/>
<dbReference type="Proteomes" id="UP000288669">
    <property type="component" value="Unassembled WGS sequence"/>
</dbReference>
<keyword evidence="4" id="KW-1185">Reference proteome</keyword>
<evidence type="ECO:0000256" key="1">
    <source>
        <dbReference type="ARBA" id="ARBA00006484"/>
    </source>
</evidence>
<comment type="caution">
    <text evidence="3">The sequence shown here is derived from an EMBL/GenBank/DDBJ whole genome shotgun (WGS) entry which is preliminary data.</text>
</comment>